<proteinExistence type="predicted"/>
<gene>
    <name evidence="2" type="ORF">NDU88_000151</name>
</gene>
<accession>A0AAV7S4F2</accession>
<reference evidence="2" key="1">
    <citation type="journal article" date="2022" name="bioRxiv">
        <title>Sequencing and chromosome-scale assembly of the giantPleurodeles waltlgenome.</title>
        <authorList>
            <person name="Brown T."/>
            <person name="Elewa A."/>
            <person name="Iarovenko S."/>
            <person name="Subramanian E."/>
            <person name="Araus A.J."/>
            <person name="Petzold A."/>
            <person name="Susuki M."/>
            <person name="Suzuki K.-i.T."/>
            <person name="Hayashi T."/>
            <person name="Toyoda A."/>
            <person name="Oliveira C."/>
            <person name="Osipova E."/>
            <person name="Leigh N.D."/>
            <person name="Simon A."/>
            <person name="Yun M.H."/>
        </authorList>
    </citation>
    <scope>NUCLEOTIDE SEQUENCE</scope>
    <source>
        <strain evidence="2">20211129_DDA</strain>
        <tissue evidence="2">Liver</tissue>
    </source>
</reference>
<evidence type="ECO:0000313" key="3">
    <source>
        <dbReference type="Proteomes" id="UP001066276"/>
    </source>
</evidence>
<keyword evidence="3" id="KW-1185">Reference proteome</keyword>
<feature type="region of interest" description="Disordered" evidence="1">
    <location>
        <begin position="130"/>
        <end position="153"/>
    </location>
</feature>
<protein>
    <submittedName>
        <fullName evidence="2">Uncharacterized protein</fullName>
    </submittedName>
</protein>
<sequence>MAANSVVQALRVLQEAGREDLIKEGVLEQAWVGLKRPKRSSAERVSAAVLACTSPESLKKFKKFIVKSVAGRKVSVSVERSECIEQGSMNLPCVSGVRGGGARLIRRPGSSLRQRVAALGRGSSLSMAAGAGRRKAASMGGARVPSTSSAVSSGSQMVACGTSARMFKHARAPRKVAKQALLALESGGERSKVLFEKTTLGGAAKMAAPSGIAVCGSLEQNNPNLGDRQGGRTFFGV</sequence>
<name>A0AAV7S4F2_PLEWA</name>
<evidence type="ECO:0000313" key="2">
    <source>
        <dbReference type="EMBL" id="KAJ1159646.1"/>
    </source>
</evidence>
<dbReference type="EMBL" id="JANPWB010000008">
    <property type="protein sequence ID" value="KAJ1159646.1"/>
    <property type="molecule type" value="Genomic_DNA"/>
</dbReference>
<comment type="caution">
    <text evidence="2">The sequence shown here is derived from an EMBL/GenBank/DDBJ whole genome shotgun (WGS) entry which is preliminary data.</text>
</comment>
<dbReference type="Proteomes" id="UP001066276">
    <property type="component" value="Chromosome 4_2"/>
</dbReference>
<organism evidence="2 3">
    <name type="scientific">Pleurodeles waltl</name>
    <name type="common">Iberian ribbed newt</name>
    <dbReference type="NCBI Taxonomy" id="8319"/>
    <lineage>
        <taxon>Eukaryota</taxon>
        <taxon>Metazoa</taxon>
        <taxon>Chordata</taxon>
        <taxon>Craniata</taxon>
        <taxon>Vertebrata</taxon>
        <taxon>Euteleostomi</taxon>
        <taxon>Amphibia</taxon>
        <taxon>Batrachia</taxon>
        <taxon>Caudata</taxon>
        <taxon>Salamandroidea</taxon>
        <taxon>Salamandridae</taxon>
        <taxon>Pleurodelinae</taxon>
        <taxon>Pleurodeles</taxon>
    </lineage>
</organism>
<evidence type="ECO:0000256" key="1">
    <source>
        <dbReference type="SAM" id="MobiDB-lite"/>
    </source>
</evidence>
<dbReference type="AlphaFoldDB" id="A0AAV7S4F2"/>